<organism evidence="1 2">
    <name type="scientific">Vibrio proteolyticus NBRC 13287</name>
    <dbReference type="NCBI Taxonomy" id="1219065"/>
    <lineage>
        <taxon>Bacteria</taxon>
        <taxon>Pseudomonadati</taxon>
        <taxon>Pseudomonadota</taxon>
        <taxon>Gammaproteobacteria</taxon>
        <taxon>Vibrionales</taxon>
        <taxon>Vibrionaceae</taxon>
        <taxon>Vibrio</taxon>
    </lineage>
</organism>
<reference evidence="1 2" key="1">
    <citation type="submission" date="2013-09" db="EMBL/GenBank/DDBJ databases">
        <title>Whole genome shotgun sequence of Vibrio proteolyticus NBRC 13287.</title>
        <authorList>
            <person name="Isaki S."/>
            <person name="Hosoyama A."/>
            <person name="Numata M."/>
            <person name="Hashimoto M."/>
            <person name="Hosoyama Y."/>
            <person name="Tsuchikane K."/>
            <person name="Noguchi M."/>
            <person name="Hirakata S."/>
            <person name="Ichikawa N."/>
            <person name="Ohji S."/>
            <person name="Yamazoe A."/>
            <person name="Fujita N."/>
        </authorList>
    </citation>
    <scope>NUCLEOTIDE SEQUENCE [LARGE SCALE GENOMIC DNA]</scope>
    <source>
        <strain evidence="1 2">NBRC 13287</strain>
    </source>
</reference>
<evidence type="ECO:0000313" key="1">
    <source>
        <dbReference type="EMBL" id="GAD65964.1"/>
    </source>
</evidence>
<dbReference type="PANTHER" id="PTHR37530">
    <property type="entry name" value="OUTER MEMBRANE PROTEIN SLP"/>
    <property type="match status" value="1"/>
</dbReference>
<gene>
    <name evidence="1" type="ORF">VPR01S_02_02150</name>
</gene>
<name>U3B7Z1_VIBPR</name>
<proteinExistence type="predicted"/>
<dbReference type="Pfam" id="PF03843">
    <property type="entry name" value="Slp"/>
    <property type="match status" value="1"/>
</dbReference>
<dbReference type="PIRSF" id="PIRSF004982">
    <property type="entry name" value="SlP"/>
    <property type="match status" value="1"/>
</dbReference>
<protein>
    <recommendedName>
        <fullName evidence="3">Outer membrane lipoprotein Slp</fullName>
    </recommendedName>
</protein>
<dbReference type="GO" id="GO:0019867">
    <property type="term" value="C:outer membrane"/>
    <property type="evidence" value="ECO:0007669"/>
    <property type="project" value="InterPro"/>
</dbReference>
<evidence type="ECO:0000313" key="2">
    <source>
        <dbReference type="Proteomes" id="UP000016570"/>
    </source>
</evidence>
<dbReference type="PANTHER" id="PTHR37530:SF1">
    <property type="entry name" value="OUTER MEMBRANE PROTEIN SLP"/>
    <property type="match status" value="1"/>
</dbReference>
<dbReference type="Proteomes" id="UP000016570">
    <property type="component" value="Unassembled WGS sequence"/>
</dbReference>
<sequence>MIFSGAAAMKLFSLTSIFSFSAILLLAGCASLPETLKSDSPRLISDYQAWSVQTTADGTPIRLGGVIAAVTNLDNKTRIEVVNLPISESGKPDIDKEPHGRFVGYIDGFIDPVTFAKGRMVTLLGTSQGTEQEKVGDYDYRFPVMQISGYHLWRVEERVVTYDDPFFYPCIGIYCRHLYYDYGPREGKVIKTVK</sequence>
<keyword evidence="2" id="KW-1185">Reference proteome</keyword>
<accession>U3B7Z1</accession>
<dbReference type="eggNOG" id="COG3065">
    <property type="taxonomic scope" value="Bacteria"/>
</dbReference>
<dbReference type="STRING" id="1219065.VPR01S_02_02150"/>
<dbReference type="AlphaFoldDB" id="U3B7Z1"/>
<dbReference type="InterPro" id="IPR004658">
    <property type="entry name" value="OMP_Slp"/>
</dbReference>
<dbReference type="EMBL" id="BATJ01000002">
    <property type="protein sequence ID" value="GAD65964.1"/>
    <property type="molecule type" value="Genomic_DNA"/>
</dbReference>
<comment type="caution">
    <text evidence="1">The sequence shown here is derived from an EMBL/GenBank/DDBJ whole genome shotgun (WGS) entry which is preliminary data.</text>
</comment>
<evidence type="ECO:0008006" key="3">
    <source>
        <dbReference type="Google" id="ProtNLM"/>
    </source>
</evidence>
<dbReference type="NCBIfam" id="TIGR00752">
    <property type="entry name" value="slp"/>
    <property type="match status" value="1"/>
</dbReference>